<dbReference type="Pfam" id="PF01548">
    <property type="entry name" value="DEDD_Tnp_IS110"/>
    <property type="match status" value="1"/>
</dbReference>
<gene>
    <name evidence="4" type="ORF">KP014_04665</name>
    <name evidence="5" type="ORF">SAMN04487895_107151</name>
</gene>
<dbReference type="STRING" id="1333845.SAMN04487895_107151"/>
<reference evidence="5 6" key="1">
    <citation type="submission" date="2016-10" db="EMBL/GenBank/DDBJ databases">
        <authorList>
            <person name="de Groot N.N."/>
        </authorList>
    </citation>
    <scope>NUCLEOTIDE SEQUENCE [LARGE SCALE GENOMIC DNA]</scope>
    <source>
        <strain evidence="5 6">CGMCC 1.10238</strain>
    </source>
</reference>
<dbReference type="EMBL" id="CP076607">
    <property type="protein sequence ID" value="QWU16531.1"/>
    <property type="molecule type" value="Genomic_DNA"/>
</dbReference>
<evidence type="ECO:0000313" key="5">
    <source>
        <dbReference type="EMBL" id="SEO39801.1"/>
    </source>
</evidence>
<organism evidence="5 6">
    <name type="scientific">Paenibacillus sophorae</name>
    <dbReference type="NCBI Taxonomy" id="1333845"/>
    <lineage>
        <taxon>Bacteria</taxon>
        <taxon>Bacillati</taxon>
        <taxon>Bacillota</taxon>
        <taxon>Bacilli</taxon>
        <taxon>Bacillales</taxon>
        <taxon>Paenibacillaceae</taxon>
        <taxon>Paenibacillus</taxon>
    </lineage>
</organism>
<dbReference type="GO" id="GO:0004803">
    <property type="term" value="F:transposase activity"/>
    <property type="evidence" value="ECO:0007669"/>
    <property type="project" value="InterPro"/>
</dbReference>
<dbReference type="GO" id="GO:0006313">
    <property type="term" value="P:DNA transposition"/>
    <property type="evidence" value="ECO:0007669"/>
    <property type="project" value="InterPro"/>
</dbReference>
<accession>A0A1H8PDC6</accession>
<reference evidence="4 7" key="2">
    <citation type="submission" date="2021-06" db="EMBL/GenBank/DDBJ databases">
        <title>Whole genome sequence of Paenibacillus sophorae DSM23020 for comparative genomics.</title>
        <authorList>
            <person name="Kim M.-J."/>
            <person name="Lee G."/>
            <person name="Shin J.-H."/>
        </authorList>
    </citation>
    <scope>NUCLEOTIDE SEQUENCE [LARGE SCALE GENOMIC DNA]</scope>
    <source>
        <strain evidence="4 7">DSM 23020</strain>
    </source>
</reference>
<dbReference type="Proteomes" id="UP000683429">
    <property type="component" value="Chromosome"/>
</dbReference>
<dbReference type="AlphaFoldDB" id="A0A1H8PDC6"/>
<dbReference type="PANTHER" id="PTHR33055:SF13">
    <property type="entry name" value="TRANSPOSASE"/>
    <property type="match status" value="1"/>
</dbReference>
<feature type="domain" description="Transposase IS110-like N-terminal" evidence="2">
    <location>
        <begin position="23"/>
        <end position="183"/>
    </location>
</feature>
<dbReference type="GO" id="GO:0003677">
    <property type="term" value="F:DNA binding"/>
    <property type="evidence" value="ECO:0007669"/>
    <property type="project" value="InterPro"/>
</dbReference>
<evidence type="ECO:0000313" key="7">
    <source>
        <dbReference type="Proteomes" id="UP000683429"/>
    </source>
</evidence>
<evidence type="ECO:0000256" key="1">
    <source>
        <dbReference type="SAM" id="Coils"/>
    </source>
</evidence>
<dbReference type="InterPro" id="IPR047650">
    <property type="entry name" value="Transpos_IS110"/>
</dbReference>
<feature type="domain" description="Transposase IS116/IS110/IS902 C-terminal" evidence="3">
    <location>
        <begin position="303"/>
        <end position="377"/>
    </location>
</feature>
<proteinExistence type="predicted"/>
<evidence type="ECO:0000313" key="6">
    <source>
        <dbReference type="Proteomes" id="UP000198809"/>
    </source>
</evidence>
<name>A0A1H8PDC6_9BACL</name>
<protein>
    <submittedName>
        <fullName evidence="4">IS110 family transposase</fullName>
    </submittedName>
    <submittedName>
        <fullName evidence="5">Transposase IS116/IS110/IS902 family protein</fullName>
    </submittedName>
</protein>
<dbReference type="NCBIfam" id="NF033542">
    <property type="entry name" value="transpos_IS110"/>
    <property type="match status" value="1"/>
</dbReference>
<evidence type="ECO:0000259" key="2">
    <source>
        <dbReference type="Pfam" id="PF01548"/>
    </source>
</evidence>
<evidence type="ECO:0000313" key="4">
    <source>
        <dbReference type="EMBL" id="QWU16531.1"/>
    </source>
</evidence>
<dbReference type="Pfam" id="PF02371">
    <property type="entry name" value="Transposase_20"/>
    <property type="match status" value="1"/>
</dbReference>
<feature type="coiled-coil region" evidence="1">
    <location>
        <begin position="263"/>
        <end position="290"/>
    </location>
</feature>
<dbReference type="InterPro" id="IPR002525">
    <property type="entry name" value="Transp_IS110-like_N"/>
</dbReference>
<dbReference type="InterPro" id="IPR003346">
    <property type="entry name" value="Transposase_20"/>
</dbReference>
<sequence>MKFKSYDAINQRIERITTDHLVVGIDIAKEMHVAGAVNFRGVQLGRTISFSNDKFGYEKLLRWVHDLRQTHNLMQVIFGAESTGHYFLNLAFWLHERNEQIVLVNPMTTKRNKENRDNKPSKNDAKDAIIIADAISRGYYSEWVIRETIYRRLRYLVSEREAWVTDLSAIGNQLQTALDQSFPEFTFVFKEWNGPRGIATLQAFPLPSDLKDLTPENVIDGWRKAGMQRAGGSRGSQQAVMLLAAARRSVGLTDIAPEIKRQIGRLLQRYKQMLSQIETVEHEIHELLSQVPPSARQPLTEIGLSPLFVAVVLANAGDLSRYTHGRQLLALAGLSLAESTSGKRRGQIILSKRGRRQLRKYLYLAVIGLVANHPAFRRWHDHNVKTLKMKKQRSIFKLIGKLARILVALARSGETFVESKANALPPQAA</sequence>
<keyword evidence="7" id="KW-1185">Reference proteome</keyword>
<dbReference type="EMBL" id="FODH01000007">
    <property type="protein sequence ID" value="SEO39801.1"/>
    <property type="molecule type" value="Genomic_DNA"/>
</dbReference>
<dbReference type="Proteomes" id="UP000198809">
    <property type="component" value="Unassembled WGS sequence"/>
</dbReference>
<dbReference type="PANTHER" id="PTHR33055">
    <property type="entry name" value="TRANSPOSASE FOR INSERTION SEQUENCE ELEMENT IS1111A"/>
    <property type="match status" value="1"/>
</dbReference>
<keyword evidence="1" id="KW-0175">Coiled coil</keyword>
<dbReference type="RefSeq" id="WP_036598274.1">
    <property type="nucleotide sequence ID" value="NZ_FODH01000007.1"/>
</dbReference>
<evidence type="ECO:0000259" key="3">
    <source>
        <dbReference type="Pfam" id="PF02371"/>
    </source>
</evidence>
<dbReference type="OrthoDB" id="9790935at2"/>